<dbReference type="InterPro" id="IPR017610">
    <property type="entry name" value="tRNA_S-uridine_synth_MnmC_C"/>
</dbReference>
<evidence type="ECO:0000256" key="7">
    <source>
        <dbReference type="ARBA" id="ARBA00022827"/>
    </source>
</evidence>
<keyword evidence="14" id="KW-1185">Reference proteome</keyword>
<dbReference type="Proteomes" id="UP001596425">
    <property type="component" value="Unassembled WGS sequence"/>
</dbReference>
<dbReference type="SUPFAM" id="SSF51905">
    <property type="entry name" value="FAD/NAD(P)-binding domain"/>
    <property type="match status" value="1"/>
</dbReference>
<dbReference type="EMBL" id="JBHSVR010000001">
    <property type="protein sequence ID" value="MFC6635255.1"/>
    <property type="molecule type" value="Genomic_DNA"/>
</dbReference>
<comment type="caution">
    <text evidence="13">The sequence shown here is derived from an EMBL/GenBank/DDBJ whole genome shotgun (WGS) entry which is preliminary data.</text>
</comment>
<evidence type="ECO:0000256" key="6">
    <source>
        <dbReference type="ARBA" id="ARBA00022694"/>
    </source>
</evidence>
<feature type="domain" description="MnmC-like methyltransferase" evidence="12">
    <location>
        <begin position="113"/>
        <end position="240"/>
    </location>
</feature>
<evidence type="ECO:0000256" key="4">
    <source>
        <dbReference type="ARBA" id="ARBA00022679"/>
    </source>
</evidence>
<keyword evidence="5 10" id="KW-0949">S-adenosyl-L-methionine</keyword>
<proteinExistence type="inferred from homology"/>
<evidence type="ECO:0000256" key="5">
    <source>
        <dbReference type="ARBA" id="ARBA00022691"/>
    </source>
</evidence>
<evidence type="ECO:0000259" key="11">
    <source>
        <dbReference type="Pfam" id="PF01266"/>
    </source>
</evidence>
<keyword evidence="7 10" id="KW-0274">FAD</keyword>
<evidence type="ECO:0000256" key="3">
    <source>
        <dbReference type="ARBA" id="ARBA00022630"/>
    </source>
</evidence>
<comment type="similarity">
    <text evidence="10">In the N-terminal section; belongs to the methyltransferase superfamily. tRNA (mnm(5)s(2)U34)-methyltransferase family.</text>
</comment>
<keyword evidence="2 10" id="KW-0489">Methyltransferase</keyword>
<feature type="region of interest" description="FAD-dependent cmnm(5)s(2)U34 oxidoreductase" evidence="10">
    <location>
        <begin position="301"/>
        <end position="694"/>
    </location>
</feature>
<dbReference type="EC" id="2.1.1.61" evidence="10"/>
<evidence type="ECO:0000313" key="13">
    <source>
        <dbReference type="EMBL" id="MFC6635255.1"/>
    </source>
</evidence>
<evidence type="ECO:0000256" key="1">
    <source>
        <dbReference type="ARBA" id="ARBA00022490"/>
    </source>
</evidence>
<accession>A0ABW1YRF3</accession>
<dbReference type="Gene3D" id="3.30.9.10">
    <property type="entry name" value="D-Amino Acid Oxidase, subunit A, domain 2"/>
    <property type="match status" value="1"/>
</dbReference>
<dbReference type="NCBIfam" id="TIGR03197">
    <property type="entry name" value="MnmC_Cterm"/>
    <property type="match status" value="1"/>
</dbReference>
<comment type="catalytic activity">
    <reaction evidence="10">
        <text>5-aminomethyl-2-thiouridine(34) in tRNA + S-adenosyl-L-methionine = 5-methylaminomethyl-2-thiouridine(34) in tRNA + S-adenosyl-L-homocysteine + H(+)</text>
        <dbReference type="Rhea" id="RHEA:19569"/>
        <dbReference type="Rhea" id="RHEA-COMP:10195"/>
        <dbReference type="Rhea" id="RHEA-COMP:10197"/>
        <dbReference type="ChEBI" id="CHEBI:15378"/>
        <dbReference type="ChEBI" id="CHEBI:57856"/>
        <dbReference type="ChEBI" id="CHEBI:59789"/>
        <dbReference type="ChEBI" id="CHEBI:74454"/>
        <dbReference type="ChEBI" id="CHEBI:74455"/>
        <dbReference type="EC" id="2.1.1.61"/>
    </reaction>
</comment>
<feature type="region of interest" description="tRNA (mnm(5)s(2)U34)-methyltransferase" evidence="10">
    <location>
        <begin position="1"/>
        <end position="242"/>
    </location>
</feature>
<dbReference type="InterPro" id="IPR036188">
    <property type="entry name" value="FAD/NAD-bd_sf"/>
</dbReference>
<dbReference type="InterPro" id="IPR029063">
    <property type="entry name" value="SAM-dependent_MTases_sf"/>
</dbReference>
<dbReference type="GO" id="GO:0032259">
    <property type="term" value="P:methylation"/>
    <property type="evidence" value="ECO:0007669"/>
    <property type="project" value="UniProtKB-KW"/>
</dbReference>
<protein>
    <recommendedName>
        <fullName evidence="10">tRNA 5-methylaminomethyl-2-thiouridine biosynthesis bifunctional protein MnmC</fullName>
        <shortName evidence="10">tRNA mnm(5)s(2)U biosynthesis bifunctional protein</shortName>
    </recommendedName>
    <domain>
        <recommendedName>
            <fullName evidence="10">tRNA (mnm(5)s(2)U34)-methyltransferase</fullName>
            <ecNumber evidence="10">2.1.1.61</ecNumber>
        </recommendedName>
    </domain>
    <domain>
        <recommendedName>
            <fullName evidence="10">FAD-dependent cmnm(5)s(2)U34 oxidoreductase</fullName>
            <ecNumber evidence="10">1.5.-.-</ecNumber>
        </recommendedName>
    </domain>
</protein>
<feature type="domain" description="FAD dependent oxidoreductase" evidence="11">
    <location>
        <begin position="297"/>
        <end position="662"/>
    </location>
</feature>
<evidence type="ECO:0000256" key="10">
    <source>
        <dbReference type="HAMAP-Rule" id="MF_01102"/>
    </source>
</evidence>
<dbReference type="InterPro" id="IPR023032">
    <property type="entry name" value="tRNA_MAMT_biosynth_bifunc_MnmC"/>
</dbReference>
<dbReference type="InterPro" id="IPR006076">
    <property type="entry name" value="FAD-dep_OxRdtase"/>
</dbReference>
<dbReference type="Pfam" id="PF01266">
    <property type="entry name" value="DAO"/>
    <property type="match status" value="1"/>
</dbReference>
<dbReference type="Gene3D" id="3.50.50.60">
    <property type="entry name" value="FAD/NAD(P)-binding domain"/>
    <property type="match status" value="1"/>
</dbReference>
<reference evidence="14" key="1">
    <citation type="journal article" date="2019" name="Int. J. Syst. Evol. Microbiol.">
        <title>The Global Catalogue of Microorganisms (GCM) 10K type strain sequencing project: providing services to taxonomists for standard genome sequencing and annotation.</title>
        <authorList>
            <consortium name="The Broad Institute Genomics Platform"/>
            <consortium name="The Broad Institute Genome Sequencing Center for Infectious Disease"/>
            <person name="Wu L."/>
            <person name="Ma J."/>
        </authorList>
    </citation>
    <scope>NUCLEOTIDE SEQUENCE [LARGE SCALE GENOMIC DNA]</scope>
    <source>
        <strain evidence="14">CGMCC 1.13718</strain>
    </source>
</reference>
<dbReference type="HAMAP" id="MF_01102">
    <property type="entry name" value="MnmC"/>
    <property type="match status" value="1"/>
</dbReference>
<dbReference type="RefSeq" id="WP_193193367.1">
    <property type="nucleotide sequence ID" value="NZ_JACZFR010000044.1"/>
</dbReference>
<dbReference type="Pfam" id="PF05430">
    <property type="entry name" value="Methyltransf_30"/>
    <property type="match status" value="1"/>
</dbReference>
<evidence type="ECO:0000313" key="14">
    <source>
        <dbReference type="Proteomes" id="UP001596425"/>
    </source>
</evidence>
<dbReference type="SUPFAM" id="SSF54373">
    <property type="entry name" value="FAD-linked reductases, C-terminal domain"/>
    <property type="match status" value="1"/>
</dbReference>
<keyword evidence="6 10" id="KW-0819">tRNA processing</keyword>
<evidence type="ECO:0000256" key="8">
    <source>
        <dbReference type="ARBA" id="ARBA00023002"/>
    </source>
</evidence>
<comment type="similarity">
    <text evidence="10">In the C-terminal section; belongs to the DAO family.</text>
</comment>
<name>A0ABW1YRF3_9GAMM</name>
<evidence type="ECO:0000256" key="2">
    <source>
        <dbReference type="ARBA" id="ARBA00022603"/>
    </source>
</evidence>
<comment type="cofactor">
    <cofactor evidence="10">
        <name>FAD</name>
        <dbReference type="ChEBI" id="CHEBI:57692"/>
    </cofactor>
</comment>
<comment type="subcellular location">
    <subcellularLocation>
        <location evidence="10">Cytoplasm</location>
    </subcellularLocation>
</comment>
<comment type="function">
    <text evidence="10">Catalyzes the last two steps in the biosynthesis of 5-methylaminomethyl-2-thiouridine (mnm(5)s(2)U) at the wobble position (U34) in tRNA. Catalyzes the FAD-dependent demodification of cmnm(5)s(2)U34 to nm(5)s(2)U34, followed by the transfer of a methyl group from S-adenosyl-L-methionine to nm(5)s(2)U34, to form mnm(5)s(2)U34.</text>
</comment>
<evidence type="ECO:0000256" key="9">
    <source>
        <dbReference type="ARBA" id="ARBA00023268"/>
    </source>
</evidence>
<evidence type="ECO:0000259" key="12">
    <source>
        <dbReference type="Pfam" id="PF05430"/>
    </source>
</evidence>
<dbReference type="InterPro" id="IPR008471">
    <property type="entry name" value="MnmC-like_methylTransf"/>
</dbReference>
<organism evidence="13 14">
    <name type="scientific">Microbulbifer taiwanensis</name>
    <dbReference type="NCBI Taxonomy" id="986746"/>
    <lineage>
        <taxon>Bacteria</taxon>
        <taxon>Pseudomonadati</taxon>
        <taxon>Pseudomonadota</taxon>
        <taxon>Gammaproteobacteria</taxon>
        <taxon>Cellvibrionales</taxon>
        <taxon>Microbulbiferaceae</taxon>
        <taxon>Microbulbifer</taxon>
    </lineage>
</organism>
<dbReference type="PANTHER" id="PTHR13847">
    <property type="entry name" value="SARCOSINE DEHYDROGENASE-RELATED"/>
    <property type="match status" value="1"/>
</dbReference>
<dbReference type="GO" id="GO:0004808">
    <property type="term" value="F:tRNA (5-methylaminomethyl-2-thiouridylate)(34)-methyltransferase activity"/>
    <property type="evidence" value="ECO:0007669"/>
    <property type="project" value="UniProtKB-EC"/>
</dbReference>
<dbReference type="PANTHER" id="PTHR13847:SF283">
    <property type="entry name" value="TRNA 5-METHYLAMINOMETHYL-2-THIOURIDINE BIOSYNTHESIS BIFUNCTIONAL PROTEIN MNMC"/>
    <property type="match status" value="1"/>
</dbReference>
<keyword evidence="9 10" id="KW-0511">Multifunctional enzyme</keyword>
<gene>
    <name evidence="10 13" type="primary">mnmC</name>
    <name evidence="13" type="ORF">ACFQBM_18380</name>
</gene>
<keyword evidence="8 10" id="KW-0560">Oxidoreductase</keyword>
<dbReference type="EC" id="1.5.-.-" evidence="10"/>
<dbReference type="NCBIfam" id="NF033855">
    <property type="entry name" value="tRNA_MNMC2"/>
    <property type="match status" value="1"/>
</dbReference>
<keyword evidence="4 10" id="KW-0808">Transferase</keyword>
<keyword evidence="3 10" id="KW-0285">Flavoprotein</keyword>
<dbReference type="Gene3D" id="3.40.50.150">
    <property type="entry name" value="Vaccinia Virus protein VP39"/>
    <property type="match status" value="1"/>
</dbReference>
<sequence length="694" mass="76314">MTDKSLHADIEWRDDGQPLSRAFDDIYFSSVSGLEETRYVFLQQNALPSRWTELGAGEKFTIGETGFGTGLNFLAAWALWQQAAPAKAQLHFISVEKFPLHSQDLERALALWPELQPLAEQLIARYPPLLAPGVHRLHFGPVSLTLVIGEASEAFQSLRLEDDSRDRLVDAWFLDGFAPAKNPAMWTPELFENIAALSRPGATFATFTCAGLVKRGLKDAGFVLKKVPGFGRKREMLRGELERIEPAQVTSTPWHLPEGQIYRGHGRMAAPPLLEGFDSAPVGAAHGRDQSRKQVKKVAVIGAGISGATTARALAERGLDVHVFDKGPQPGAGASGNDQGILYAKLSPKPGPNGDFNLHALIFALRFYREKCAEAAHFCGLLQLAQGEKEQRLQHQIGQWLERNKAEALARAVSAEEASAIAGLSLDYDGLYFPQAGWLQPQKVCTTLLQHDNIRLHFETEIEELTAREGGWRLHPRTGNGDFFADAAIICTANGIRQFPQTAALPLRPIRGQVSSVATGEQSQKLNTTLCGEGYIAPAHRGRHSFGATFKLKETATELREEEHRENLETLAGLLPEIAAEFSSQPLSGRAALRAATPDYLPMAGPVPDWDSLDSTYADLRKNRKFLIPQRADYQSQLYVLGGLGSRGFTYAPLAAEVLAAWICWEEMPVSNELTKALHPARFAIRDLGKNRKN</sequence>
<keyword evidence="1 10" id="KW-0963">Cytoplasm</keyword>
<dbReference type="InterPro" id="IPR047785">
    <property type="entry name" value="tRNA_MNMC2"/>
</dbReference>